<accession>A0ABS7ZIH6</accession>
<dbReference type="InterPro" id="IPR036412">
    <property type="entry name" value="HAD-like_sf"/>
</dbReference>
<dbReference type="EMBL" id="JAIXCQ010000013">
    <property type="protein sequence ID" value="MCA5894824.1"/>
    <property type="molecule type" value="Genomic_DNA"/>
</dbReference>
<evidence type="ECO:0000313" key="4">
    <source>
        <dbReference type="EMBL" id="MCA5894824.1"/>
    </source>
</evidence>
<protein>
    <submittedName>
        <fullName evidence="4">HAD family hydrolase</fullName>
    </submittedName>
</protein>
<gene>
    <name evidence="4" type="ORF">LEP48_15900</name>
</gene>
<dbReference type="GO" id="GO:0016787">
    <property type="term" value="F:hydrolase activity"/>
    <property type="evidence" value="ECO:0007669"/>
    <property type="project" value="UniProtKB-KW"/>
</dbReference>
<dbReference type="InterPro" id="IPR051400">
    <property type="entry name" value="HAD-like_hydrolase"/>
</dbReference>
<comment type="cofactor">
    <cofactor evidence="1">
        <name>Mg(2+)</name>
        <dbReference type="ChEBI" id="CHEBI:18420"/>
    </cofactor>
</comment>
<dbReference type="NCBIfam" id="TIGR01549">
    <property type="entry name" value="HAD-SF-IA-v1"/>
    <property type="match status" value="1"/>
</dbReference>
<keyword evidence="3" id="KW-0460">Magnesium</keyword>
<evidence type="ECO:0000256" key="2">
    <source>
        <dbReference type="ARBA" id="ARBA00022801"/>
    </source>
</evidence>
<dbReference type="Gene3D" id="3.40.50.1000">
    <property type="entry name" value="HAD superfamily/HAD-like"/>
    <property type="match status" value="1"/>
</dbReference>
<name>A0ABS7ZIH6_9MICO</name>
<dbReference type="PRINTS" id="PR00413">
    <property type="entry name" value="HADHALOGNASE"/>
</dbReference>
<keyword evidence="2 4" id="KW-0378">Hydrolase</keyword>
<keyword evidence="5" id="KW-1185">Reference proteome</keyword>
<dbReference type="InterPro" id="IPR006439">
    <property type="entry name" value="HAD-SF_hydro_IA"/>
</dbReference>
<dbReference type="InterPro" id="IPR023214">
    <property type="entry name" value="HAD_sf"/>
</dbReference>
<evidence type="ECO:0000256" key="1">
    <source>
        <dbReference type="ARBA" id="ARBA00001946"/>
    </source>
</evidence>
<reference evidence="4 5" key="1">
    <citation type="submission" date="2021-09" db="EMBL/GenBank/DDBJ databases">
        <title>Isoptericola luteus sp. nov., a novel bacterium isolated from Harbin, the capital city of Heilongjiang province.</title>
        <authorList>
            <person name="Li J."/>
        </authorList>
    </citation>
    <scope>NUCLEOTIDE SEQUENCE [LARGE SCALE GENOMIC DNA]</scope>
    <source>
        <strain evidence="4 5">NEAU-Y5</strain>
    </source>
</reference>
<dbReference type="RefSeq" id="WP_225566559.1">
    <property type="nucleotide sequence ID" value="NZ_JAIXCQ010000013.1"/>
</dbReference>
<proteinExistence type="predicted"/>
<dbReference type="SFLD" id="SFLDS00003">
    <property type="entry name" value="Haloacid_Dehalogenase"/>
    <property type="match status" value="1"/>
</dbReference>
<dbReference type="Pfam" id="PF00702">
    <property type="entry name" value="Hydrolase"/>
    <property type="match status" value="1"/>
</dbReference>
<comment type="caution">
    <text evidence="4">The sequence shown here is derived from an EMBL/GenBank/DDBJ whole genome shotgun (WGS) entry which is preliminary data.</text>
</comment>
<dbReference type="Gene3D" id="1.20.120.1600">
    <property type="match status" value="1"/>
</dbReference>
<evidence type="ECO:0000256" key="3">
    <source>
        <dbReference type="ARBA" id="ARBA00022842"/>
    </source>
</evidence>
<evidence type="ECO:0000313" key="5">
    <source>
        <dbReference type="Proteomes" id="UP001319870"/>
    </source>
</evidence>
<dbReference type="SFLD" id="SFLDG01129">
    <property type="entry name" value="C1.5:_HAD__Beta-PGM__Phosphata"/>
    <property type="match status" value="1"/>
</dbReference>
<dbReference type="PANTHER" id="PTHR46470">
    <property type="entry name" value="N-ACYLNEURAMINATE-9-PHOSPHATASE"/>
    <property type="match status" value="1"/>
</dbReference>
<organism evidence="4 5">
    <name type="scientific">Isoptericola luteus</name>
    <dbReference type="NCBI Taxonomy" id="2879484"/>
    <lineage>
        <taxon>Bacteria</taxon>
        <taxon>Bacillati</taxon>
        <taxon>Actinomycetota</taxon>
        <taxon>Actinomycetes</taxon>
        <taxon>Micrococcales</taxon>
        <taxon>Promicromonosporaceae</taxon>
        <taxon>Isoptericola</taxon>
    </lineage>
</organism>
<dbReference type="Proteomes" id="UP001319870">
    <property type="component" value="Unassembled WGS sequence"/>
</dbReference>
<sequence length="249" mass="26533">MSGRGTVDGVLLDVDDTLVDTKGAFAKALTAVAVEYLPHVPADRYPELLDHWRSDPGGHYQRYTRGETDHLTQRRLRADLLHRTFGGGEVTEASFGAWDTLFWGTFERSWSAFDDALPALVALRAAGVAVGVVTNAATELQERKLRAAGLFEGLPVLVGVDTLGYGKPHPDVFRTGAEKLGTDPARTAYVGDEPTVDARAAHDAGLVGVWLDRPGARRGSEHDVDVAAMRSAGIAVVPGLADLPAALAL</sequence>
<dbReference type="SUPFAM" id="SSF56784">
    <property type="entry name" value="HAD-like"/>
    <property type="match status" value="1"/>
</dbReference>